<evidence type="ECO:0000256" key="1">
    <source>
        <dbReference type="SAM" id="SignalP"/>
    </source>
</evidence>
<dbReference type="AlphaFoldDB" id="A0A379E4Q4"/>
<name>A0A379E4Q4_9BACT</name>
<dbReference type="EMBL" id="UGTM01000001">
    <property type="protein sequence ID" value="SUB87666.1"/>
    <property type="molecule type" value="Genomic_DNA"/>
</dbReference>
<feature type="signal peptide" evidence="1">
    <location>
        <begin position="1"/>
        <end position="19"/>
    </location>
</feature>
<protein>
    <recommendedName>
        <fullName evidence="4">Leucine-rich repeat domain-containing protein</fullName>
    </recommendedName>
</protein>
<dbReference type="InterPro" id="IPR026906">
    <property type="entry name" value="LRR_5"/>
</dbReference>
<dbReference type="InterPro" id="IPR032675">
    <property type="entry name" value="LRR_dom_sf"/>
</dbReference>
<evidence type="ECO:0000313" key="2">
    <source>
        <dbReference type="EMBL" id="SUB87666.1"/>
    </source>
</evidence>
<evidence type="ECO:0000313" key="3">
    <source>
        <dbReference type="Proteomes" id="UP000255469"/>
    </source>
</evidence>
<keyword evidence="1" id="KW-0732">Signal</keyword>
<dbReference type="Proteomes" id="UP000255469">
    <property type="component" value="Unassembled WGS sequence"/>
</dbReference>
<organism evidence="2 3">
    <name type="scientific">Prevotella denticola</name>
    <dbReference type="NCBI Taxonomy" id="28129"/>
    <lineage>
        <taxon>Bacteria</taxon>
        <taxon>Pseudomonadati</taxon>
        <taxon>Bacteroidota</taxon>
        <taxon>Bacteroidia</taxon>
        <taxon>Bacteroidales</taxon>
        <taxon>Prevotellaceae</taxon>
        <taxon>Prevotella</taxon>
    </lineage>
</organism>
<dbReference type="RefSeq" id="WP_025068148.1">
    <property type="nucleotide sequence ID" value="NZ_CAUVPN010000028.1"/>
</dbReference>
<proteinExistence type="predicted"/>
<gene>
    <name evidence="2" type="ORF">NCTC13067_01345</name>
</gene>
<dbReference type="Pfam" id="PF13306">
    <property type="entry name" value="LRR_5"/>
    <property type="match status" value="1"/>
</dbReference>
<dbReference type="Gene3D" id="3.80.10.10">
    <property type="entry name" value="Ribonuclease Inhibitor"/>
    <property type="match status" value="1"/>
</dbReference>
<dbReference type="Gene3D" id="3.40.50.12480">
    <property type="match status" value="1"/>
</dbReference>
<sequence>MKRVLLSFAAILWMVATYAKVTVTQEPDGTVTIAVKGEAGQIGTEKENYGNKTYEYTNAVSSYASQIKAVQNVIVKGNINATDVKTLVAKNAVANKWTLNTLDMGGATIEKIKVEGSEWYASAHTFMPNDQTFIQSKTFVLPLAKDGILPDYFRACLGNASTVPVTERIILPEGYTKIGKSAFKNVASLSSIVLPNTLVSVEDEAFVECHSLKVIVFPASLKSLGDKVFSNTKLMDVYFLGKEAPIVHAETFDDGTYRGFDSFNPNAKDESGNPIGDIKNGYAERRNYVNGANTFGLLHLRADLTDDERAKYTDITRQYKVEKDANGSGFYHAFYDLYYGKMKIWPGSYSYQHTREDADDGKLWDGVTTYDKDKYQGLHRFSLTVSNIYNDDTKKWPFDRIKSADQWWTICIPFSMTKAQVRAVFGDDTEVCKMNAIVRDANHKRITLKFQDEQMAKAISDDAVVLQANIAYMIFPTKPLASGEKYIMENYQMETGSPEPTFVKPTLLPAGSGDNGYTYRFIGTYLSQWQQGVDNGKGFPIYMPKHSYFLGQSGDKHVFFYQTGETGRWNPFTATVQVFKGQSHDNIDDSFNEASGAKTVSLFGLADDSTGIDELAVEFGKGKNSVKAVYNLNGQAVRQGTDSLQGLGHGIYIVNGKKYVVR</sequence>
<accession>A0A379E4Q4</accession>
<feature type="chain" id="PRO_5016845772" description="Leucine-rich repeat domain-containing protein" evidence="1">
    <location>
        <begin position="20"/>
        <end position="662"/>
    </location>
</feature>
<reference evidence="2 3" key="1">
    <citation type="submission" date="2018-06" db="EMBL/GenBank/DDBJ databases">
        <authorList>
            <consortium name="Pathogen Informatics"/>
            <person name="Doyle S."/>
        </authorList>
    </citation>
    <scope>NUCLEOTIDE SEQUENCE [LARGE SCALE GENOMIC DNA]</scope>
    <source>
        <strain evidence="2 3">NCTC13067</strain>
    </source>
</reference>
<evidence type="ECO:0008006" key="4">
    <source>
        <dbReference type="Google" id="ProtNLM"/>
    </source>
</evidence>